<keyword evidence="1" id="KW-0175">Coiled coil</keyword>
<name>A0A183E4I1_9BILA</name>
<dbReference type="PROSITE" id="PS51808">
    <property type="entry name" value="CHCH"/>
    <property type="match status" value="1"/>
</dbReference>
<reference evidence="2" key="1">
    <citation type="submission" date="2016-06" db="UniProtKB">
        <authorList>
            <consortium name="WormBaseParasite"/>
        </authorList>
    </citation>
    <scope>IDENTIFICATION</scope>
</reference>
<sequence length="137" mass="15901">LNLNQAAAETMVDESFADLKRQLAHEREENFNLREQIRQLSDANIALQKAASDSVSSIQLEERQRTLEETLAFVEKQYLLHYPENDCKRSEEDIMECLKKNRNKLLNCASFGEDLKKCASNFRERVLKEVPQEVPQS</sequence>
<accession>A0A183E4I1</accession>
<protein>
    <submittedName>
        <fullName evidence="2">Coiled-coil-helix-coiled-coil-helix domain containing 6</fullName>
    </submittedName>
</protein>
<dbReference type="WBParaSite" id="GPUH_0001589401-mRNA-1">
    <property type="protein sequence ID" value="GPUH_0001589401-mRNA-1"/>
    <property type="gene ID" value="GPUH_0001589401"/>
</dbReference>
<evidence type="ECO:0000313" key="2">
    <source>
        <dbReference type="WBParaSite" id="GPUH_0001589401-mRNA-1"/>
    </source>
</evidence>
<dbReference type="AlphaFoldDB" id="A0A183E4I1"/>
<proteinExistence type="predicted"/>
<organism evidence="2">
    <name type="scientific">Gongylonema pulchrum</name>
    <dbReference type="NCBI Taxonomy" id="637853"/>
    <lineage>
        <taxon>Eukaryota</taxon>
        <taxon>Metazoa</taxon>
        <taxon>Ecdysozoa</taxon>
        <taxon>Nematoda</taxon>
        <taxon>Chromadorea</taxon>
        <taxon>Rhabditida</taxon>
        <taxon>Spirurina</taxon>
        <taxon>Spiruromorpha</taxon>
        <taxon>Spiruroidea</taxon>
        <taxon>Gongylonematidae</taxon>
        <taxon>Gongylonema</taxon>
    </lineage>
</organism>
<feature type="coiled-coil region" evidence="1">
    <location>
        <begin position="16"/>
        <end position="77"/>
    </location>
</feature>
<evidence type="ECO:0000256" key="1">
    <source>
        <dbReference type="SAM" id="Coils"/>
    </source>
</evidence>